<sequence>MCTLLVASLSLTSMNVTAQTITVGPGGQYSSIQTAINNAAAGDVINVNSGTYKENVNINKRITLRGVDTGSGRPVIDGMLNGRDAVSITASGAWIENFVVTRGKSGISVATTGVTIKGNTIRDNSEYGISLYQASGNKILGNSIWYNKIDGIILQRSSDNNLISGNDVSYNAQSSVEYENKNAVKLYQSNGNVISDNTMKQNGGTITRQPGNRVYRLGDGVQLYETRDNVVKNNVMIDDHYAVWIYKSTNCTVTGNVASGEYYNIMVEQSHRNTIADNTVSKGGRGIWLDYASYNTVRGNKVSGGGNSEWSTYLVTLSNAWYNTLEENVISDSSYVYNALWLTNSSYNTLKGNRIANTGGPLMIDSSKNNRLYLNDFLDGVSSGGSGNYWTSPGTMTYQYNGVTYTSTVGNKYKDYSGQDANRNGIGDTSYSKNGVSDAYPLMQTHDRYLPPGSATPTPTPAPTSTPTVTPKPTLAPTPTPTPKPTATPKPTVTPTATPAPTPILTPTPVPVPGTPDYSVDNMRTMASYEGKVKRMEQFNVAPGKSLTQEIYYKNIGAKPDTYAIYVSGIPASWYKVTMYEDSLVQPLDFRYGYVTITPTTRGTYHVNIQVKSTTHPEIQDTVNYELRVK</sequence>
<dbReference type="EMBL" id="AM114193">
    <property type="protein sequence ID" value="CAJ37120.1"/>
    <property type="molecule type" value="Genomic_DNA"/>
</dbReference>
<dbReference type="InterPro" id="IPR011050">
    <property type="entry name" value="Pectin_lyase_fold/virulence"/>
</dbReference>
<name>Q0W3C3_METAR</name>
<dbReference type="RefSeq" id="WP_012035452.1">
    <property type="nucleotide sequence ID" value="NC_009464.1"/>
</dbReference>
<dbReference type="Proteomes" id="UP000000663">
    <property type="component" value="Chromosome"/>
</dbReference>
<dbReference type="PANTHER" id="PTHR22990:SF15">
    <property type="entry name" value="F-BOX ONLY PROTEIN 10"/>
    <property type="match status" value="1"/>
</dbReference>
<evidence type="ECO:0000256" key="2">
    <source>
        <dbReference type="ARBA" id="ARBA00022737"/>
    </source>
</evidence>
<dbReference type="OrthoDB" id="36243at2157"/>
<dbReference type="SMART" id="SM00710">
    <property type="entry name" value="PbH1"/>
    <property type="match status" value="11"/>
</dbReference>
<keyword evidence="8" id="KW-1185">Reference proteome</keyword>
<accession>Q0W3C3</accession>
<feature type="domain" description="Periplasmic copper-binding protein NosD beta helix" evidence="5">
    <location>
        <begin position="211"/>
        <end position="418"/>
    </location>
</feature>
<dbReference type="AlphaFoldDB" id="Q0W3C3"/>
<dbReference type="InterPro" id="IPR007742">
    <property type="entry name" value="NosD_dom"/>
</dbReference>
<dbReference type="NCBIfam" id="TIGR03804">
    <property type="entry name" value="para_beta_helix"/>
    <property type="match status" value="4"/>
</dbReference>
<dbReference type="InterPro" id="IPR039448">
    <property type="entry name" value="Beta_helix"/>
</dbReference>
<evidence type="ECO:0000256" key="4">
    <source>
        <dbReference type="SAM" id="MobiDB-lite"/>
    </source>
</evidence>
<evidence type="ECO:0000256" key="3">
    <source>
        <dbReference type="ARBA" id="ARBA00022786"/>
    </source>
</evidence>
<feature type="compositionally biased region" description="Pro residues" evidence="4">
    <location>
        <begin position="474"/>
        <end position="488"/>
    </location>
</feature>
<evidence type="ECO:0000259" key="5">
    <source>
        <dbReference type="Pfam" id="PF05048"/>
    </source>
</evidence>
<gene>
    <name evidence="7" type="ORF">RCIX1958</name>
</gene>
<keyword evidence="2" id="KW-0677">Repeat</keyword>
<evidence type="ECO:0000259" key="6">
    <source>
        <dbReference type="Pfam" id="PF13229"/>
    </source>
</evidence>
<dbReference type="PANTHER" id="PTHR22990">
    <property type="entry name" value="F-BOX ONLY PROTEIN"/>
    <property type="match status" value="1"/>
</dbReference>
<evidence type="ECO:0000313" key="7">
    <source>
        <dbReference type="EMBL" id="CAJ37120.1"/>
    </source>
</evidence>
<feature type="domain" description="Right handed beta helix" evidence="6">
    <location>
        <begin position="81"/>
        <end position="204"/>
    </location>
</feature>
<proteinExistence type="predicted"/>
<reference evidence="7 8" key="1">
    <citation type="journal article" date="2006" name="Science">
        <title>Genome of rice cluster I archaea -- the key methane producers in the rice rhizosphere.</title>
        <authorList>
            <person name="Erkel C."/>
            <person name="Kube M."/>
            <person name="Reinhardt R."/>
            <person name="Liesack W."/>
        </authorList>
    </citation>
    <scope>NUCLEOTIDE SEQUENCE [LARGE SCALE GENOMIC DNA]</scope>
    <source>
        <strain evidence="8">DSM 22066 / NBRC 105507 / MRE50</strain>
    </source>
</reference>
<dbReference type="InterPro" id="IPR006626">
    <property type="entry name" value="PbH1"/>
</dbReference>
<dbReference type="InterPro" id="IPR051550">
    <property type="entry name" value="SCF-Subunits/Alg-Epimerases"/>
</dbReference>
<dbReference type="InterPro" id="IPR012334">
    <property type="entry name" value="Pectin_lyas_fold"/>
</dbReference>
<dbReference type="Pfam" id="PF05048">
    <property type="entry name" value="NosD"/>
    <property type="match status" value="1"/>
</dbReference>
<comment type="pathway">
    <text evidence="1">Protein modification; protein ubiquitination.</text>
</comment>
<dbReference type="InterPro" id="IPR022441">
    <property type="entry name" value="Para_beta_helix_rpt-2"/>
</dbReference>
<feature type="region of interest" description="Disordered" evidence="4">
    <location>
        <begin position="445"/>
        <end position="517"/>
    </location>
</feature>
<evidence type="ECO:0000313" key="8">
    <source>
        <dbReference type="Proteomes" id="UP000000663"/>
    </source>
</evidence>
<keyword evidence="3" id="KW-0833">Ubl conjugation pathway</keyword>
<dbReference type="KEGG" id="rci:RCIX1958"/>
<dbReference type="Gene3D" id="2.160.20.10">
    <property type="entry name" value="Single-stranded right-handed beta-helix, Pectin lyase-like"/>
    <property type="match status" value="2"/>
</dbReference>
<evidence type="ECO:0000256" key="1">
    <source>
        <dbReference type="ARBA" id="ARBA00004906"/>
    </source>
</evidence>
<dbReference type="eggNOG" id="arCOG02521">
    <property type="taxonomic scope" value="Archaea"/>
</dbReference>
<dbReference type="Pfam" id="PF13229">
    <property type="entry name" value="Beta_helix"/>
    <property type="match status" value="1"/>
</dbReference>
<dbReference type="STRING" id="351160.RCIX1958"/>
<protein>
    <submittedName>
        <fullName evidence="7">Uncharacterized protein</fullName>
    </submittedName>
</protein>
<feature type="compositionally biased region" description="Pro residues" evidence="4">
    <location>
        <begin position="498"/>
        <end position="514"/>
    </location>
</feature>
<dbReference type="SUPFAM" id="SSF51126">
    <property type="entry name" value="Pectin lyase-like"/>
    <property type="match status" value="1"/>
</dbReference>
<organism evidence="7 8">
    <name type="scientific">Methanocella arvoryzae (strain DSM 22066 / NBRC 105507 / MRE50)</name>
    <dbReference type="NCBI Taxonomy" id="351160"/>
    <lineage>
        <taxon>Archaea</taxon>
        <taxon>Methanobacteriati</taxon>
        <taxon>Methanobacteriota</taxon>
        <taxon>Stenosarchaea group</taxon>
        <taxon>Methanomicrobia</taxon>
        <taxon>Methanocellales</taxon>
        <taxon>Methanocellaceae</taxon>
        <taxon>Methanocella</taxon>
    </lineage>
</organism>
<dbReference type="GeneID" id="5144946"/>